<dbReference type="Proteomes" id="UP000745663">
    <property type="component" value="Unassembled WGS sequence"/>
</dbReference>
<dbReference type="InterPro" id="IPR012337">
    <property type="entry name" value="RNaseH-like_sf"/>
</dbReference>
<dbReference type="Pfam" id="PF09299">
    <property type="entry name" value="Mu-transpos_C"/>
    <property type="match status" value="1"/>
</dbReference>
<protein>
    <submittedName>
        <fullName evidence="3">Transposase</fullName>
    </submittedName>
</protein>
<evidence type="ECO:0000256" key="1">
    <source>
        <dbReference type="SAM" id="MobiDB-lite"/>
    </source>
</evidence>
<dbReference type="SUPFAM" id="SSF50610">
    <property type="entry name" value="mu transposase, C-terminal domain"/>
    <property type="match status" value="1"/>
</dbReference>
<gene>
    <name evidence="3" type="ORF">H8F21_28725</name>
</gene>
<feature type="region of interest" description="Disordered" evidence="1">
    <location>
        <begin position="491"/>
        <end position="512"/>
    </location>
</feature>
<keyword evidence="4" id="KW-1185">Reference proteome</keyword>
<proteinExistence type="predicted"/>
<dbReference type="EMBL" id="JACOPV010000032">
    <property type="protein sequence ID" value="MBM5461545.1"/>
    <property type="molecule type" value="Genomic_DNA"/>
</dbReference>
<dbReference type="Gene3D" id="3.30.420.10">
    <property type="entry name" value="Ribonuclease H-like superfamily/Ribonuclease H"/>
    <property type="match status" value="1"/>
</dbReference>
<organism evidence="3 4">
    <name type="scientific">Pseudomonas arcuscaelestis</name>
    <dbReference type="NCBI Taxonomy" id="2710591"/>
    <lineage>
        <taxon>Bacteria</taxon>
        <taxon>Pseudomonadati</taxon>
        <taxon>Pseudomonadota</taxon>
        <taxon>Gammaproteobacteria</taxon>
        <taxon>Pseudomonadales</taxon>
        <taxon>Pseudomonadaceae</taxon>
        <taxon>Pseudomonas</taxon>
    </lineage>
</organism>
<evidence type="ECO:0000313" key="4">
    <source>
        <dbReference type="Proteomes" id="UP000745663"/>
    </source>
</evidence>
<reference evidence="3 4" key="1">
    <citation type="submission" date="2020-08" db="EMBL/GenBank/DDBJ databases">
        <title>Description of novel Pseudomonas species.</title>
        <authorList>
            <person name="Duman M."/>
            <person name="Mulet M."/>
            <person name="Altun S."/>
            <person name="Saticioglu I.B."/>
            <person name="Lalucat J."/>
            <person name="Garcia-Valdes E."/>
        </authorList>
    </citation>
    <scope>NUCLEOTIDE SEQUENCE [LARGE SCALE GENOMIC DNA]</scope>
    <source>
        <strain evidence="3 4">P66</strain>
    </source>
</reference>
<dbReference type="SUPFAM" id="SSF53098">
    <property type="entry name" value="Ribonuclease H-like"/>
    <property type="match status" value="1"/>
</dbReference>
<accession>A0ABS2C735</accession>
<feature type="compositionally biased region" description="Basic and acidic residues" evidence="1">
    <location>
        <begin position="496"/>
        <end position="512"/>
    </location>
</feature>
<sequence>MANLNSASSSIDILHHRRAMERWDIFRRYKQGELPMDVAMRVMNLKKSMFYRLLGVVNRSANYECLLPGNKGCNSGSRYLGNKVEKLIDDAYEDHYEGSSASFANVWRQLQAITKVSDLKCPSYHAVRIRILEKPEIERFRKKYGVEAADQKYSPRPGSKQTNRPLEWVQIDHTLADVMLVDSQDRTQLIGRPWVTLAICKHTRLILGFYLSLLHPSAVSVAMVIGNSVASKSSLLTKLGISENALPRHGLMETIHTDNAAEFTSDILRSACESHDIKLVSRRRKHYGGHIERLIGTMMTTKVHFLRGTTFSNVLRRRDYSPEKKAVLTFQEFCKDFVVNVSVYNSTTHSALQNKSPNQVWDEYYTKNPRPKIIDSSELESFRIDFFPQRLKKIQPYGIEILGRRYYGTPLKGLVGREVLVKFDPYDLTHVFALLQGSYQLIPLSYNYKSRSLDYEMYRYERNQKGVRNGTITEDEALGLMIEAKADLEAAQQKTQEAKKGRKSEASRTHKAAKEIIPANSIPGSINPPLAVQHDRIGILDYLIASRPADTHAEDIDFSSQPKIYDGDLK</sequence>
<dbReference type="InterPro" id="IPR036397">
    <property type="entry name" value="RNaseH_sf"/>
</dbReference>
<dbReference type="InterPro" id="IPR015378">
    <property type="entry name" value="Transposase-like_Mu_C"/>
</dbReference>
<evidence type="ECO:0000313" key="3">
    <source>
        <dbReference type="EMBL" id="MBM5461545.1"/>
    </source>
</evidence>
<comment type="caution">
    <text evidence="3">The sequence shown here is derived from an EMBL/GenBank/DDBJ whole genome shotgun (WGS) entry which is preliminary data.</text>
</comment>
<feature type="domain" description="Integrase catalytic" evidence="2">
    <location>
        <begin position="161"/>
        <end position="365"/>
    </location>
</feature>
<dbReference type="InterPro" id="IPR009004">
    <property type="entry name" value="Transposase_Mu_C"/>
</dbReference>
<dbReference type="InterPro" id="IPR001584">
    <property type="entry name" value="Integrase_cat-core"/>
</dbReference>
<evidence type="ECO:0000259" key="2">
    <source>
        <dbReference type="PROSITE" id="PS50994"/>
    </source>
</evidence>
<name>A0ABS2C735_9PSED</name>
<dbReference type="PROSITE" id="PS50994">
    <property type="entry name" value="INTEGRASE"/>
    <property type="match status" value="1"/>
</dbReference>
<dbReference type="RefSeq" id="WP_203585792.1">
    <property type="nucleotide sequence ID" value="NZ_JACOPV010000032.1"/>
</dbReference>